<keyword evidence="1" id="KW-0472">Membrane</keyword>
<protein>
    <submittedName>
        <fullName evidence="2">Uncharacterized protein</fullName>
    </submittedName>
</protein>
<dbReference type="Proteomes" id="UP000050535">
    <property type="component" value="Unassembled WGS sequence"/>
</dbReference>
<reference evidence="3" key="1">
    <citation type="submission" date="2013-11" db="EMBL/GenBank/DDBJ databases">
        <authorList>
            <person name="Hoang H.T."/>
            <person name="Killian M.L."/>
            <person name="Madson D.M."/>
            <person name="Arruda P.H.E."/>
            <person name="Sun D."/>
            <person name="Schwartz K.J."/>
            <person name="Yoon K."/>
        </authorList>
    </citation>
    <scope>NUCLEOTIDE SEQUENCE [LARGE SCALE GENOMIC DNA]</scope>
    <source>
        <strain evidence="3">CDK2</strain>
    </source>
</reference>
<dbReference type="EMBL" id="LGUC01000001">
    <property type="protein sequence ID" value="KPN32175.1"/>
    <property type="molecule type" value="Genomic_DNA"/>
</dbReference>
<gene>
    <name evidence="2" type="ORF">SY89_02937</name>
</gene>
<name>A0A0P7GS13_9EURY</name>
<organism evidence="2 3">
    <name type="scientific">Halolamina pelagica</name>
    <dbReference type="NCBI Taxonomy" id="699431"/>
    <lineage>
        <taxon>Archaea</taxon>
        <taxon>Methanobacteriati</taxon>
        <taxon>Methanobacteriota</taxon>
        <taxon>Stenosarchaea group</taxon>
        <taxon>Halobacteria</taxon>
        <taxon>Halobacteriales</taxon>
        <taxon>Haloferacaceae</taxon>
    </lineage>
</organism>
<keyword evidence="1" id="KW-0812">Transmembrane</keyword>
<evidence type="ECO:0000256" key="1">
    <source>
        <dbReference type="SAM" id="Phobius"/>
    </source>
</evidence>
<dbReference type="AlphaFoldDB" id="A0A0P7GS13"/>
<dbReference type="STRING" id="699431.SY89_02937"/>
<evidence type="ECO:0000313" key="3">
    <source>
        <dbReference type="Proteomes" id="UP000050535"/>
    </source>
</evidence>
<sequence>MEPNPEKENAARVTRGIGAIVMAVGVAVLGLGAWRLL</sequence>
<keyword evidence="3" id="KW-1185">Reference proteome</keyword>
<feature type="transmembrane region" description="Helical" evidence="1">
    <location>
        <begin position="12"/>
        <end position="34"/>
    </location>
</feature>
<evidence type="ECO:0000313" key="2">
    <source>
        <dbReference type="EMBL" id="KPN32175.1"/>
    </source>
</evidence>
<keyword evidence="1" id="KW-1133">Transmembrane helix</keyword>
<accession>A0A0P7GS13</accession>
<comment type="caution">
    <text evidence="2">The sequence shown here is derived from an EMBL/GenBank/DDBJ whole genome shotgun (WGS) entry which is preliminary data.</text>
</comment>
<proteinExistence type="predicted"/>